<dbReference type="EMBL" id="JNVN01001463">
    <property type="protein sequence ID" value="KHJ33394.1"/>
    <property type="molecule type" value="Genomic_DNA"/>
</dbReference>
<reference evidence="1 2" key="1">
    <citation type="journal article" date="2014" name="BMC Genomics">
        <title>Adaptive genomic structural variation in the grape powdery mildew pathogen, Erysiphe necator.</title>
        <authorList>
            <person name="Jones L."/>
            <person name="Riaz S."/>
            <person name="Morales-Cruz A."/>
            <person name="Amrine K.C."/>
            <person name="McGuire B."/>
            <person name="Gubler W.D."/>
            <person name="Walker M.A."/>
            <person name="Cantu D."/>
        </authorList>
    </citation>
    <scope>NUCLEOTIDE SEQUENCE [LARGE SCALE GENOMIC DNA]</scope>
    <source>
        <strain evidence="2">c</strain>
    </source>
</reference>
<protein>
    <submittedName>
        <fullName evidence="1">Putative eka-like protein</fullName>
    </submittedName>
</protein>
<organism evidence="1 2">
    <name type="scientific">Uncinula necator</name>
    <name type="common">Grape powdery mildew</name>
    <dbReference type="NCBI Taxonomy" id="52586"/>
    <lineage>
        <taxon>Eukaryota</taxon>
        <taxon>Fungi</taxon>
        <taxon>Dikarya</taxon>
        <taxon>Ascomycota</taxon>
        <taxon>Pezizomycotina</taxon>
        <taxon>Leotiomycetes</taxon>
        <taxon>Erysiphales</taxon>
        <taxon>Erysiphaceae</taxon>
        <taxon>Erysiphe</taxon>
    </lineage>
</organism>
<gene>
    <name evidence="1" type="ORF">EV44_g0290</name>
</gene>
<proteinExistence type="predicted"/>
<dbReference type="HOGENOM" id="CLU_018153_4_1_1"/>
<comment type="caution">
    <text evidence="1">The sequence shown here is derived from an EMBL/GenBank/DDBJ whole genome shotgun (WGS) entry which is preliminary data.</text>
</comment>
<sequence>MISPSLIEKIKPVLSGFALIPCSTEACDTILNAGNGLFLTGAKLEPATNWVSVLIPTVPSKIRKQHGEVEINSSLLSDEIERVCSVRPAHVKLYGRNKPEAPHRTWMAFFVKAPHSSFRVFDESGIARSFKKQQSIEFCKRCNGHYPAKDYSRAPSCSNYGSTNHAADSFMAATKFRNCGGPHQSDSRRFLARPTCSRAPTKE</sequence>
<dbReference type="AlphaFoldDB" id="A0A0B1P9S2"/>
<dbReference type="Proteomes" id="UP000030854">
    <property type="component" value="Unassembled WGS sequence"/>
</dbReference>
<keyword evidence="2" id="KW-1185">Reference proteome</keyword>
<name>A0A0B1P9S2_UNCNE</name>
<dbReference type="STRING" id="52586.A0A0B1P9S2"/>
<accession>A0A0B1P9S2</accession>
<evidence type="ECO:0000313" key="2">
    <source>
        <dbReference type="Proteomes" id="UP000030854"/>
    </source>
</evidence>
<evidence type="ECO:0000313" key="1">
    <source>
        <dbReference type="EMBL" id="KHJ33394.1"/>
    </source>
</evidence>